<feature type="transmembrane region" description="Helical" evidence="13">
    <location>
        <begin position="236"/>
        <end position="256"/>
    </location>
</feature>
<keyword evidence="4 13" id="KW-0812">Transmembrane</keyword>
<dbReference type="InterPro" id="IPR052076">
    <property type="entry name" value="TRP_cation_channel"/>
</dbReference>
<feature type="domain" description="Ion transport" evidence="14">
    <location>
        <begin position="242"/>
        <end position="433"/>
    </location>
</feature>
<feature type="transmembrane region" description="Helical" evidence="13">
    <location>
        <begin position="277"/>
        <end position="293"/>
    </location>
</feature>
<keyword evidence="9 13" id="KW-0472">Membrane</keyword>
<dbReference type="AlphaFoldDB" id="A0A1D2MA19"/>
<feature type="transmembrane region" description="Helical" evidence="13">
    <location>
        <begin position="337"/>
        <end position="359"/>
    </location>
</feature>
<comment type="subcellular location">
    <subcellularLocation>
        <location evidence="1">Membrane</location>
        <topology evidence="1">Multi-pass membrane protein</topology>
    </subcellularLocation>
</comment>
<evidence type="ECO:0000256" key="11">
    <source>
        <dbReference type="ARBA" id="ARBA00023303"/>
    </source>
</evidence>
<name>A0A1D2MA19_ORCCI</name>
<keyword evidence="3" id="KW-0716">Sensory transduction</keyword>
<feature type="transmembrane region" description="Helical" evidence="13">
    <location>
        <begin position="179"/>
        <end position="204"/>
    </location>
</feature>
<evidence type="ECO:0000256" key="8">
    <source>
        <dbReference type="ARBA" id="ARBA00023065"/>
    </source>
</evidence>
<evidence type="ECO:0000256" key="1">
    <source>
        <dbReference type="ARBA" id="ARBA00004141"/>
    </source>
</evidence>
<evidence type="ECO:0000259" key="14">
    <source>
        <dbReference type="Pfam" id="PF00520"/>
    </source>
</evidence>
<keyword evidence="15" id="KW-0675">Receptor</keyword>
<sequence length="516" mass="58877">MTNDEFEMKQALLHCKGPYTEDISNSIKRGNLDSLNSYLYTSVNILDSVTSKQRSPLHDACDCGNKEISSKMVGIILNWYSHNGNDTDNFLDKKDQFGHTALYFAARNLNKPVVESLLNAGADVNINVITGIPDNSQPGINELHMLSNVFHLEKKYRNEVLLSPIVQVFLNLKWNKMKAMVYSSMFIHCLWYIASAVYFMVVFMTRDVDNGTNMNVTENESQTNEIILNPYLKTTFLPFSLILIGATVLMIIKEIIEIASLPGYSTYIKQAENWGQWILILAVFCIIFLRNIIPTATDCTISVIAVFIAWVLILGQINKHPETGIYMEMLKRVIITFSMFLLAFCPILIAFGCVFAMLLPTLDQFRSYSVAVKILTMMTGEINFDEIFDDTDTLIKVLKTILLFSFLTTVAIVLQNLLVGLVVSDIQKLKKEARESSLSTQLEQMYLMEAFMENMRTWRCLKCVTPWWRVTTPVESINNEQTNEDVIRPYVLKKEIQDFSKETQSCLIDLLSKRTS</sequence>
<dbReference type="OrthoDB" id="2157354at2759"/>
<evidence type="ECO:0000256" key="12">
    <source>
        <dbReference type="PROSITE-ProRule" id="PRU00023"/>
    </source>
</evidence>
<evidence type="ECO:0000256" key="13">
    <source>
        <dbReference type="SAM" id="Phobius"/>
    </source>
</evidence>
<dbReference type="PROSITE" id="PS50297">
    <property type="entry name" value="ANK_REP_REGION"/>
    <property type="match status" value="1"/>
</dbReference>
<organism evidence="15 16">
    <name type="scientific">Orchesella cincta</name>
    <name type="common">Springtail</name>
    <name type="synonym">Podura cincta</name>
    <dbReference type="NCBI Taxonomy" id="48709"/>
    <lineage>
        <taxon>Eukaryota</taxon>
        <taxon>Metazoa</taxon>
        <taxon>Ecdysozoa</taxon>
        <taxon>Arthropoda</taxon>
        <taxon>Hexapoda</taxon>
        <taxon>Collembola</taxon>
        <taxon>Entomobryomorpha</taxon>
        <taxon>Entomobryoidea</taxon>
        <taxon>Orchesellidae</taxon>
        <taxon>Orchesellinae</taxon>
        <taxon>Orchesella</taxon>
    </lineage>
</organism>
<dbReference type="PANTHER" id="PTHR47143">
    <property type="entry name" value="TRANSIENT RECEPTOR POTENTIAL CATION CHANNEL PROTEIN PAINLESS"/>
    <property type="match status" value="1"/>
</dbReference>
<dbReference type="SMART" id="SM00248">
    <property type="entry name" value="ANK"/>
    <property type="match status" value="2"/>
</dbReference>
<dbReference type="InterPro" id="IPR002110">
    <property type="entry name" value="Ankyrin_rpt"/>
</dbReference>
<evidence type="ECO:0000256" key="2">
    <source>
        <dbReference type="ARBA" id="ARBA00022448"/>
    </source>
</evidence>
<evidence type="ECO:0000256" key="6">
    <source>
        <dbReference type="ARBA" id="ARBA00022989"/>
    </source>
</evidence>
<proteinExistence type="predicted"/>
<reference evidence="15 16" key="1">
    <citation type="journal article" date="2016" name="Genome Biol. Evol.">
        <title>Gene Family Evolution Reflects Adaptation to Soil Environmental Stressors in the Genome of the Collembolan Orchesella cincta.</title>
        <authorList>
            <person name="Faddeeva-Vakhrusheva A."/>
            <person name="Derks M.F."/>
            <person name="Anvar S.Y."/>
            <person name="Agamennone V."/>
            <person name="Suring W."/>
            <person name="Smit S."/>
            <person name="van Straalen N.M."/>
            <person name="Roelofs D."/>
        </authorList>
    </citation>
    <scope>NUCLEOTIDE SEQUENCE [LARGE SCALE GENOMIC DNA]</scope>
    <source>
        <tissue evidence="15">Mixed pool</tissue>
    </source>
</reference>
<keyword evidence="16" id="KW-1185">Reference proteome</keyword>
<evidence type="ECO:0000256" key="10">
    <source>
        <dbReference type="ARBA" id="ARBA00023180"/>
    </source>
</evidence>
<dbReference type="Gene3D" id="1.25.40.20">
    <property type="entry name" value="Ankyrin repeat-containing domain"/>
    <property type="match status" value="1"/>
</dbReference>
<dbReference type="InterPro" id="IPR036770">
    <property type="entry name" value="Ankyrin_rpt-contain_sf"/>
</dbReference>
<evidence type="ECO:0000313" key="15">
    <source>
        <dbReference type="EMBL" id="ODM89828.1"/>
    </source>
</evidence>
<keyword evidence="10" id="KW-0325">Glycoprotein</keyword>
<feature type="repeat" description="ANK" evidence="12">
    <location>
        <begin position="97"/>
        <end position="129"/>
    </location>
</feature>
<keyword evidence="8" id="KW-0406">Ion transport</keyword>
<dbReference type="EMBL" id="LJIJ01002336">
    <property type="protein sequence ID" value="ODM89828.1"/>
    <property type="molecule type" value="Genomic_DNA"/>
</dbReference>
<dbReference type="PROSITE" id="PS50088">
    <property type="entry name" value="ANK_REPEAT"/>
    <property type="match status" value="1"/>
</dbReference>
<gene>
    <name evidence="15" type="ORF">Ocin01_16847</name>
</gene>
<keyword evidence="6 13" id="KW-1133">Transmembrane helix</keyword>
<evidence type="ECO:0000256" key="7">
    <source>
        <dbReference type="ARBA" id="ARBA00023043"/>
    </source>
</evidence>
<dbReference type="STRING" id="48709.A0A1D2MA19"/>
<keyword evidence="11" id="KW-0407">Ion channel</keyword>
<evidence type="ECO:0000256" key="5">
    <source>
        <dbReference type="ARBA" id="ARBA00022737"/>
    </source>
</evidence>
<evidence type="ECO:0000256" key="4">
    <source>
        <dbReference type="ARBA" id="ARBA00022692"/>
    </source>
</evidence>
<comment type="caution">
    <text evidence="15">The sequence shown here is derived from an EMBL/GenBank/DDBJ whole genome shotgun (WGS) entry which is preliminary data.</text>
</comment>
<protein>
    <submittedName>
        <fullName evidence="15">Transient receptor potential channel pyrexia</fullName>
    </submittedName>
</protein>
<dbReference type="GO" id="GO:0034703">
    <property type="term" value="C:cation channel complex"/>
    <property type="evidence" value="ECO:0007669"/>
    <property type="project" value="UniProtKB-ARBA"/>
</dbReference>
<dbReference type="SUPFAM" id="SSF48403">
    <property type="entry name" value="Ankyrin repeat"/>
    <property type="match status" value="1"/>
</dbReference>
<dbReference type="PANTHER" id="PTHR47143:SF1">
    <property type="entry name" value="ION_TRANS DOMAIN-CONTAINING PROTEIN"/>
    <property type="match status" value="1"/>
</dbReference>
<evidence type="ECO:0000313" key="16">
    <source>
        <dbReference type="Proteomes" id="UP000094527"/>
    </source>
</evidence>
<keyword evidence="7 12" id="KW-0040">ANK repeat</keyword>
<dbReference type="InterPro" id="IPR005821">
    <property type="entry name" value="Ion_trans_dom"/>
</dbReference>
<keyword evidence="5" id="KW-0677">Repeat</keyword>
<dbReference type="Pfam" id="PF00520">
    <property type="entry name" value="Ion_trans"/>
    <property type="match status" value="1"/>
</dbReference>
<evidence type="ECO:0000256" key="3">
    <source>
        <dbReference type="ARBA" id="ARBA00022606"/>
    </source>
</evidence>
<keyword evidence="2" id="KW-0813">Transport</keyword>
<accession>A0A1D2MA19</accession>
<evidence type="ECO:0000256" key="9">
    <source>
        <dbReference type="ARBA" id="ARBA00023136"/>
    </source>
</evidence>
<feature type="transmembrane region" description="Helical" evidence="13">
    <location>
        <begin position="401"/>
        <end position="424"/>
    </location>
</feature>
<dbReference type="Pfam" id="PF12796">
    <property type="entry name" value="Ank_2"/>
    <property type="match status" value="1"/>
</dbReference>
<feature type="transmembrane region" description="Helical" evidence="13">
    <location>
        <begin position="299"/>
        <end position="317"/>
    </location>
</feature>
<dbReference type="GO" id="GO:0005216">
    <property type="term" value="F:monoatomic ion channel activity"/>
    <property type="evidence" value="ECO:0007669"/>
    <property type="project" value="InterPro"/>
</dbReference>
<dbReference type="Proteomes" id="UP000094527">
    <property type="component" value="Unassembled WGS sequence"/>
</dbReference>